<evidence type="ECO:0000256" key="1">
    <source>
        <dbReference type="SAM" id="Phobius"/>
    </source>
</evidence>
<dbReference type="GO" id="GO:0004519">
    <property type="term" value="F:endonuclease activity"/>
    <property type="evidence" value="ECO:0007669"/>
    <property type="project" value="UniProtKB-KW"/>
</dbReference>
<organism evidence="3 4">
    <name type="scientific">Geomonas paludis</name>
    <dbReference type="NCBI Taxonomy" id="2740185"/>
    <lineage>
        <taxon>Bacteria</taxon>
        <taxon>Pseudomonadati</taxon>
        <taxon>Thermodesulfobacteriota</taxon>
        <taxon>Desulfuromonadia</taxon>
        <taxon>Geobacterales</taxon>
        <taxon>Geobacteraceae</taxon>
        <taxon>Geomonas</taxon>
    </lineage>
</organism>
<keyword evidence="4" id="KW-1185">Reference proteome</keyword>
<keyword evidence="1" id="KW-0472">Membrane</keyword>
<dbReference type="EMBL" id="CP096574">
    <property type="protein sequence ID" value="UPU36304.1"/>
    <property type="molecule type" value="Genomic_DNA"/>
</dbReference>
<evidence type="ECO:0000313" key="3">
    <source>
        <dbReference type="EMBL" id="UPU36304.1"/>
    </source>
</evidence>
<keyword evidence="3" id="KW-0540">Nuclease</keyword>
<feature type="transmembrane region" description="Helical" evidence="1">
    <location>
        <begin position="12"/>
        <end position="35"/>
    </location>
</feature>
<keyword evidence="3" id="KW-0255">Endonuclease</keyword>
<dbReference type="Proteomes" id="UP000831485">
    <property type="component" value="Chromosome"/>
</dbReference>
<proteinExistence type="predicted"/>
<evidence type="ECO:0000259" key="2">
    <source>
        <dbReference type="Pfam" id="PF04471"/>
    </source>
</evidence>
<keyword evidence="1" id="KW-0812">Transmembrane</keyword>
<name>A0ABY4LEV9_9BACT</name>
<dbReference type="InterPro" id="IPR007560">
    <property type="entry name" value="Restrct_endonuc_IV_Mrr"/>
</dbReference>
<accession>A0ABY4LEV9</accession>
<dbReference type="Pfam" id="PF04471">
    <property type="entry name" value="Mrr_cat"/>
    <property type="match status" value="1"/>
</dbReference>
<feature type="transmembrane region" description="Helical" evidence="1">
    <location>
        <begin position="47"/>
        <end position="73"/>
    </location>
</feature>
<evidence type="ECO:0000313" key="4">
    <source>
        <dbReference type="Proteomes" id="UP000831485"/>
    </source>
</evidence>
<protein>
    <submittedName>
        <fullName evidence="3">Restriction endonuclease</fullName>
    </submittedName>
</protein>
<feature type="domain" description="Restriction endonuclease type IV Mrr" evidence="2">
    <location>
        <begin position="95"/>
        <end position="133"/>
    </location>
</feature>
<sequence length="134" mass="14532">MARIPRTSPIEDVIIIASKLPWWISVVLAVVTFLTSRSMPSQAPANLVAPIVAIFGQVFLAPAFLIVAGISAYNSVKQHKLHETVKSRRDVASLNGMSWGEFEALVAEHFKRKGYEVAREGGNGPDCGSELVLS</sequence>
<reference evidence="3" key="1">
    <citation type="submission" date="2022-04" db="EMBL/GenBank/DDBJ databases">
        <authorList>
            <person name="Liu G."/>
        </authorList>
    </citation>
    <scope>NUCLEOTIDE SEQUENCE</scope>
    <source>
        <strain evidence="3">RG22</strain>
    </source>
</reference>
<keyword evidence="3" id="KW-0378">Hydrolase</keyword>
<gene>
    <name evidence="3" type="ORF">M1B72_00960</name>
</gene>
<dbReference type="RefSeq" id="WP_183351364.1">
    <property type="nucleotide sequence ID" value="NZ_BLXY01000026.1"/>
</dbReference>
<keyword evidence="1" id="KW-1133">Transmembrane helix</keyword>